<dbReference type="OrthoDB" id="2061254at2"/>
<comment type="caution">
    <text evidence="1">The sequence shown here is derived from an EMBL/GenBank/DDBJ whole genome shotgun (WGS) entry which is preliminary data.</text>
</comment>
<dbReference type="Proteomes" id="UP000295718">
    <property type="component" value="Unassembled WGS sequence"/>
</dbReference>
<gene>
    <name evidence="1" type="ORF">EDD76_10339</name>
</gene>
<organism evidence="1 2">
    <name type="scientific">Kineothrix alysoides</name>
    <dbReference type="NCBI Taxonomy" id="1469948"/>
    <lineage>
        <taxon>Bacteria</taxon>
        <taxon>Bacillati</taxon>
        <taxon>Bacillota</taxon>
        <taxon>Clostridia</taxon>
        <taxon>Lachnospirales</taxon>
        <taxon>Lachnospiraceae</taxon>
        <taxon>Kineothrix</taxon>
    </lineage>
</organism>
<accession>A0A4R1R365</accession>
<name>A0A4R1R365_9FIRM</name>
<reference evidence="1 2" key="1">
    <citation type="submission" date="2019-03" db="EMBL/GenBank/DDBJ databases">
        <title>Genomic Encyclopedia of Type Strains, Phase IV (KMG-IV): sequencing the most valuable type-strain genomes for metagenomic binning, comparative biology and taxonomic classification.</title>
        <authorList>
            <person name="Goeker M."/>
        </authorList>
    </citation>
    <scope>NUCLEOTIDE SEQUENCE [LARGE SCALE GENOMIC DNA]</scope>
    <source>
        <strain evidence="1 2">DSM 100556</strain>
    </source>
</reference>
<evidence type="ECO:0000313" key="2">
    <source>
        <dbReference type="Proteomes" id="UP000295718"/>
    </source>
</evidence>
<sequence>MTVEHIQIWERISKYAEEVLGDIDPQKTKISTQLEALKPVMEQIAKEKNMTLEDVFILYMDLASQAGVQAEANLKSELEEDGMNGFSNIANSLR</sequence>
<dbReference type="EMBL" id="SLUO01000003">
    <property type="protein sequence ID" value="TCL59851.1"/>
    <property type="molecule type" value="Genomic_DNA"/>
</dbReference>
<dbReference type="RefSeq" id="WP_031389764.1">
    <property type="nucleotide sequence ID" value="NZ_JPNB01000001.1"/>
</dbReference>
<proteinExistence type="predicted"/>
<protein>
    <submittedName>
        <fullName evidence="1">Uncharacterized protein</fullName>
    </submittedName>
</protein>
<evidence type="ECO:0000313" key="1">
    <source>
        <dbReference type="EMBL" id="TCL59851.1"/>
    </source>
</evidence>
<keyword evidence="2" id="KW-1185">Reference proteome</keyword>
<dbReference type="AlphaFoldDB" id="A0A4R1R365"/>